<name>A0AAN9FEC3_CROPI</name>
<keyword evidence="2" id="KW-1185">Reference proteome</keyword>
<accession>A0AAN9FEC3</accession>
<dbReference type="EMBL" id="JAYWIO010000003">
    <property type="protein sequence ID" value="KAK7273889.1"/>
    <property type="molecule type" value="Genomic_DNA"/>
</dbReference>
<comment type="caution">
    <text evidence="1">The sequence shown here is derived from an EMBL/GenBank/DDBJ whole genome shotgun (WGS) entry which is preliminary data.</text>
</comment>
<evidence type="ECO:0000313" key="2">
    <source>
        <dbReference type="Proteomes" id="UP001372338"/>
    </source>
</evidence>
<dbReference type="AlphaFoldDB" id="A0AAN9FEC3"/>
<dbReference type="Proteomes" id="UP001372338">
    <property type="component" value="Unassembled WGS sequence"/>
</dbReference>
<evidence type="ECO:0000313" key="1">
    <source>
        <dbReference type="EMBL" id="KAK7273889.1"/>
    </source>
</evidence>
<sequence>MVSRFRCRETGYIEKRCIGVPLPELARTRLPKNTIEEQFGSGITTGGEIVAGTAQHTAGIGGTATRTGGIVVATVGNAPTARTDGEPTAAPATTTYAASISILVRGYNGH</sequence>
<gene>
    <name evidence="1" type="ORF">RIF29_14954</name>
</gene>
<proteinExistence type="predicted"/>
<protein>
    <submittedName>
        <fullName evidence="1">Uncharacterized protein</fullName>
    </submittedName>
</protein>
<reference evidence="1 2" key="1">
    <citation type="submission" date="2024-01" db="EMBL/GenBank/DDBJ databases">
        <title>The genomes of 5 underutilized Papilionoideae crops provide insights into root nodulation and disease resistanc.</title>
        <authorList>
            <person name="Yuan L."/>
        </authorList>
    </citation>
    <scope>NUCLEOTIDE SEQUENCE [LARGE SCALE GENOMIC DNA]</scope>
    <source>
        <strain evidence="1">ZHUSHIDOU_FW_LH</strain>
        <tissue evidence="1">Leaf</tissue>
    </source>
</reference>
<organism evidence="1 2">
    <name type="scientific">Crotalaria pallida</name>
    <name type="common">Smooth rattlebox</name>
    <name type="synonym">Crotalaria striata</name>
    <dbReference type="NCBI Taxonomy" id="3830"/>
    <lineage>
        <taxon>Eukaryota</taxon>
        <taxon>Viridiplantae</taxon>
        <taxon>Streptophyta</taxon>
        <taxon>Embryophyta</taxon>
        <taxon>Tracheophyta</taxon>
        <taxon>Spermatophyta</taxon>
        <taxon>Magnoliopsida</taxon>
        <taxon>eudicotyledons</taxon>
        <taxon>Gunneridae</taxon>
        <taxon>Pentapetalae</taxon>
        <taxon>rosids</taxon>
        <taxon>fabids</taxon>
        <taxon>Fabales</taxon>
        <taxon>Fabaceae</taxon>
        <taxon>Papilionoideae</taxon>
        <taxon>50 kb inversion clade</taxon>
        <taxon>genistoids sensu lato</taxon>
        <taxon>core genistoids</taxon>
        <taxon>Crotalarieae</taxon>
        <taxon>Crotalaria</taxon>
    </lineage>
</organism>